<dbReference type="InterPro" id="IPR014622">
    <property type="entry name" value="UCP036794_erythomycin"/>
</dbReference>
<proteinExistence type="predicted"/>
<dbReference type="EMBL" id="JACJIQ010000006">
    <property type="protein sequence ID" value="MBA9077195.1"/>
    <property type="molecule type" value="Genomic_DNA"/>
</dbReference>
<dbReference type="SUPFAM" id="SSF159501">
    <property type="entry name" value="EreA/ChaN-like"/>
    <property type="match status" value="1"/>
</dbReference>
<comment type="caution">
    <text evidence="2">The sequence shown here is derived from an EMBL/GenBank/DDBJ whole genome shotgun (WGS) entry which is preliminary data.</text>
</comment>
<dbReference type="PIRSF" id="PIRSF036794">
    <property type="entry name" value="UCP_erythr_ester"/>
    <property type="match status" value="1"/>
</dbReference>
<keyword evidence="3" id="KW-1185">Reference proteome</keyword>
<dbReference type="CDD" id="cd14728">
    <property type="entry name" value="Ere-like"/>
    <property type="match status" value="1"/>
</dbReference>
<dbReference type="Gene3D" id="3.40.1660.10">
    <property type="entry name" value="EreA-like (biosynthetic domain)"/>
    <property type="match status" value="1"/>
</dbReference>
<dbReference type="GO" id="GO:0046677">
    <property type="term" value="P:response to antibiotic"/>
    <property type="evidence" value="ECO:0007669"/>
    <property type="project" value="InterPro"/>
</dbReference>
<dbReference type="PROSITE" id="PS51257">
    <property type="entry name" value="PROKAR_LIPOPROTEIN"/>
    <property type="match status" value="1"/>
</dbReference>
<reference evidence="2 3" key="1">
    <citation type="submission" date="2020-08" db="EMBL/GenBank/DDBJ databases">
        <title>Genomic Encyclopedia of Type Strains, Phase IV (KMG-IV): sequencing the most valuable type-strain genomes for metagenomic binning, comparative biology and taxonomic classification.</title>
        <authorList>
            <person name="Goeker M."/>
        </authorList>
    </citation>
    <scope>NUCLEOTIDE SEQUENCE [LARGE SCALE GENOMIC DNA]</scope>
    <source>
        <strain evidence="2 3">DSM 29854</strain>
    </source>
</reference>
<dbReference type="InterPro" id="IPR007815">
    <property type="entry name" value="Emycin_Estase"/>
</dbReference>
<dbReference type="AlphaFoldDB" id="A0A839GNS6"/>
<dbReference type="PANTHER" id="PTHR31299:SF0">
    <property type="entry name" value="ESTERASE, PUTATIVE (AFU_ORTHOLOGUE AFUA_1G05850)-RELATED"/>
    <property type="match status" value="1"/>
</dbReference>
<dbReference type="PANTHER" id="PTHR31299">
    <property type="entry name" value="ESTERASE, PUTATIVE (AFU_ORTHOLOGUE AFUA_1G05850)-RELATED"/>
    <property type="match status" value="1"/>
</dbReference>
<dbReference type="InterPro" id="IPR052036">
    <property type="entry name" value="Hydrolase/PRTase-associated"/>
</dbReference>
<evidence type="ECO:0000256" key="1">
    <source>
        <dbReference type="SAM" id="SignalP"/>
    </source>
</evidence>
<protein>
    <submittedName>
        <fullName evidence="2">Erythromycin esterase-like protein</fullName>
    </submittedName>
</protein>
<evidence type="ECO:0000313" key="3">
    <source>
        <dbReference type="Proteomes" id="UP000563094"/>
    </source>
</evidence>
<name>A0A839GNS6_9BACT</name>
<evidence type="ECO:0000313" key="2">
    <source>
        <dbReference type="EMBL" id="MBA9077195.1"/>
    </source>
</evidence>
<dbReference type="RefSeq" id="WP_246386813.1">
    <property type="nucleotide sequence ID" value="NZ_JACJIQ010000006.1"/>
</dbReference>
<accession>A0A839GNS6</accession>
<dbReference type="Pfam" id="PF05139">
    <property type="entry name" value="Erythro_esteras"/>
    <property type="match status" value="1"/>
</dbReference>
<gene>
    <name evidence="2" type="ORF">FHS90_001906</name>
</gene>
<keyword evidence="1" id="KW-0732">Signal</keyword>
<dbReference type="Proteomes" id="UP000563094">
    <property type="component" value="Unassembled WGS sequence"/>
</dbReference>
<organism evidence="2 3">
    <name type="scientific">Rufibacter quisquiliarum</name>
    <dbReference type="NCBI Taxonomy" id="1549639"/>
    <lineage>
        <taxon>Bacteria</taxon>
        <taxon>Pseudomonadati</taxon>
        <taxon>Bacteroidota</taxon>
        <taxon>Cytophagia</taxon>
        <taxon>Cytophagales</taxon>
        <taxon>Hymenobacteraceae</taxon>
        <taxon>Rufibacter</taxon>
    </lineage>
</organism>
<sequence length="474" mass="53809">MRRSKRHSGWQFLWAMLCLFTFACKQTPQQEVAGQSRRDPPAGRAGKTVTLTIPHHPLRTEQDLEVLLQQIGDARVVLLGEASHGTAEYYTWRAAITKRLMQEKGFDFVAVEGEWADSYRVNQFIKGPRKDSAAAVALLEQYNRWPTWMWGNYEVASLVHWLNAVNQGKPSDQKAGFFGLDVYCLWESMTELLPYVKNNPDLVKAARQVHRCFQPYSADAMQYAEAVANASANCRAETSRLWREIQQQSQNEGNTKSEAQFVAEQNALVALNGERYYRAAVTSNSESWNIRDRHMMQTLQRLLEFHGPEAKAIVWEHNTHVGDARYTDMADRGEVNVGQLVRKEYGEEQVFAVGFGSYQGTVIAASRWGAPYQTMEVPPAVPGSWEQILHQLSPTDKIIFSKDLVANKALNRPVGHRAIGVVYDPKLEHLGNYVPSVLPKRYDAFIFLDKTRALHPIERITVRNEPPDLYPSGT</sequence>
<dbReference type="Gene3D" id="3.30.1870.10">
    <property type="entry name" value="EreA-like, domain 2"/>
    <property type="match status" value="1"/>
</dbReference>
<feature type="signal peptide" evidence="1">
    <location>
        <begin position="1"/>
        <end position="23"/>
    </location>
</feature>
<dbReference type="Gene3D" id="1.20.1440.30">
    <property type="entry name" value="Biosynthetic Protein domain"/>
    <property type="match status" value="1"/>
</dbReference>
<feature type="chain" id="PRO_5032816629" evidence="1">
    <location>
        <begin position="24"/>
        <end position="474"/>
    </location>
</feature>